<dbReference type="InterPro" id="IPR003609">
    <property type="entry name" value="Pan_app"/>
</dbReference>
<dbReference type="GO" id="GO:0005975">
    <property type="term" value="P:carbohydrate metabolic process"/>
    <property type="evidence" value="ECO:0007669"/>
    <property type="project" value="InterPro"/>
</dbReference>
<feature type="chain" id="PRO_5042223251" description="Apple domain-containing protein" evidence="4">
    <location>
        <begin position="24"/>
        <end position="222"/>
    </location>
</feature>
<evidence type="ECO:0000259" key="5">
    <source>
        <dbReference type="PROSITE" id="PS50948"/>
    </source>
</evidence>
<evidence type="ECO:0000313" key="6">
    <source>
        <dbReference type="EMBL" id="KAJ0393786.1"/>
    </source>
</evidence>
<dbReference type="EMBL" id="JAKCXM010000462">
    <property type="protein sequence ID" value="KAJ0393786.1"/>
    <property type="molecule type" value="Genomic_DNA"/>
</dbReference>
<proteinExistence type="predicted"/>
<evidence type="ECO:0000256" key="4">
    <source>
        <dbReference type="SAM" id="SignalP"/>
    </source>
</evidence>
<evidence type="ECO:0000256" key="3">
    <source>
        <dbReference type="ARBA" id="ARBA00023157"/>
    </source>
</evidence>
<feature type="signal peptide" evidence="4">
    <location>
        <begin position="1"/>
        <end position="23"/>
    </location>
</feature>
<dbReference type="SMART" id="SM00223">
    <property type="entry name" value="APPLE"/>
    <property type="match status" value="1"/>
</dbReference>
<dbReference type="InterPro" id="IPR000254">
    <property type="entry name" value="CBD"/>
</dbReference>
<dbReference type="PROSITE" id="PS50948">
    <property type="entry name" value="PAN"/>
    <property type="match status" value="1"/>
</dbReference>
<evidence type="ECO:0000256" key="1">
    <source>
        <dbReference type="ARBA" id="ARBA00022729"/>
    </source>
</evidence>
<dbReference type="GO" id="GO:0006508">
    <property type="term" value="P:proteolysis"/>
    <property type="evidence" value="ECO:0007669"/>
    <property type="project" value="InterPro"/>
</dbReference>
<name>A0AAD5LUF8_PYTIN</name>
<dbReference type="Pfam" id="PF14295">
    <property type="entry name" value="PAN_4"/>
    <property type="match status" value="1"/>
</dbReference>
<reference evidence="6" key="1">
    <citation type="submission" date="2021-12" db="EMBL/GenBank/DDBJ databases">
        <title>Prjna785345.</title>
        <authorList>
            <person name="Rujirawat T."/>
            <person name="Krajaejun T."/>
        </authorList>
    </citation>
    <scope>NUCLEOTIDE SEQUENCE</scope>
    <source>
        <strain evidence="6">Pi057C3</strain>
    </source>
</reference>
<dbReference type="GO" id="GO:0005576">
    <property type="term" value="C:extracellular region"/>
    <property type="evidence" value="ECO:0007669"/>
    <property type="project" value="InterPro"/>
</dbReference>
<dbReference type="Pfam" id="PF00024">
    <property type="entry name" value="PAN_1"/>
    <property type="match status" value="1"/>
</dbReference>
<feature type="domain" description="Apple" evidence="5">
    <location>
        <begin position="27"/>
        <end position="106"/>
    </location>
</feature>
<accession>A0AAD5LUF8</accession>
<keyword evidence="3" id="KW-1015">Disulfide bond</keyword>
<dbReference type="InterPro" id="IPR000177">
    <property type="entry name" value="Apple"/>
</dbReference>
<dbReference type="GO" id="GO:0030248">
    <property type="term" value="F:cellulose binding"/>
    <property type="evidence" value="ECO:0007669"/>
    <property type="project" value="InterPro"/>
</dbReference>
<keyword evidence="7" id="KW-1185">Reference proteome</keyword>
<comment type="caution">
    <text evidence="6">The sequence shown here is derived from an EMBL/GenBank/DDBJ whole genome shotgun (WGS) entry which is preliminary data.</text>
</comment>
<organism evidence="6 7">
    <name type="scientific">Pythium insidiosum</name>
    <name type="common">Pythiosis disease agent</name>
    <dbReference type="NCBI Taxonomy" id="114742"/>
    <lineage>
        <taxon>Eukaryota</taxon>
        <taxon>Sar</taxon>
        <taxon>Stramenopiles</taxon>
        <taxon>Oomycota</taxon>
        <taxon>Peronosporomycetes</taxon>
        <taxon>Pythiales</taxon>
        <taxon>Pythiaceae</taxon>
        <taxon>Pythium</taxon>
    </lineage>
</organism>
<keyword evidence="1 4" id="KW-0732">Signal</keyword>
<evidence type="ECO:0000256" key="2">
    <source>
        <dbReference type="ARBA" id="ARBA00022737"/>
    </source>
</evidence>
<dbReference type="Proteomes" id="UP001209570">
    <property type="component" value="Unassembled WGS sequence"/>
</dbReference>
<dbReference type="Gene3D" id="3.50.4.10">
    <property type="entry name" value="Hepatocyte Growth Factor"/>
    <property type="match status" value="2"/>
</dbReference>
<dbReference type="AlphaFoldDB" id="A0AAD5LUF8"/>
<dbReference type="PANTHER" id="PTHR33946">
    <property type="match status" value="1"/>
</dbReference>
<sequence length="222" mass="24228">MFRFAQVALIAAALQTVALHVNARLTCGKLVPGVYTEGDVISLSTTKTRDQCCAKCSEDPQCKLFTFGGKWNFSGPYCQLLRSAGATHNCSSSDPYFDTVYMEETSSECNVRPWAACGNAQGSTCCPDEFYCQPWNSGFYQCMAKPTQCHSLETDTDFHGNDLWSIGGISPDACCEQCSLVPECVAYTFVNEGPHGPQCYLKRSASNRKRKTGALSGLVKRG</sequence>
<dbReference type="SMART" id="SM00236">
    <property type="entry name" value="fCBD"/>
    <property type="match status" value="1"/>
</dbReference>
<evidence type="ECO:0000313" key="7">
    <source>
        <dbReference type="Proteomes" id="UP001209570"/>
    </source>
</evidence>
<dbReference type="PANTHER" id="PTHR33946:SF4">
    <property type="entry name" value="COAGULATION FACTOR XI"/>
    <property type="match status" value="1"/>
</dbReference>
<dbReference type="CDD" id="cd01100">
    <property type="entry name" value="APPLE_Factor_XI_like"/>
    <property type="match status" value="1"/>
</dbReference>
<gene>
    <name evidence="6" type="ORF">P43SY_008223</name>
</gene>
<protein>
    <recommendedName>
        <fullName evidence="5">Apple domain-containing protein</fullName>
    </recommendedName>
</protein>
<keyword evidence="2" id="KW-0677">Repeat</keyword>